<dbReference type="InterPro" id="IPR009006">
    <property type="entry name" value="Ala_racemase/Decarboxylase_C"/>
</dbReference>
<evidence type="ECO:0000313" key="9">
    <source>
        <dbReference type="Proteomes" id="UP000006437"/>
    </source>
</evidence>
<proteinExistence type="inferred from homology"/>
<evidence type="ECO:0000313" key="8">
    <source>
        <dbReference type="EMBL" id="EHL15480.1"/>
    </source>
</evidence>
<dbReference type="UniPathway" id="UPA00042">
    <property type="reaction ID" value="UER00497"/>
</dbReference>
<evidence type="ECO:0000256" key="4">
    <source>
        <dbReference type="HAMAP-Rule" id="MF_01201"/>
    </source>
</evidence>
<comment type="function">
    <text evidence="4">Catalyzes the interconversion of L-alanine and D-alanine. May also act on other amino acids.</text>
</comment>
<dbReference type="EMBL" id="AFZE01000013">
    <property type="protein sequence ID" value="EHL15480.1"/>
    <property type="molecule type" value="Genomic_DNA"/>
</dbReference>
<keyword evidence="2 4" id="KW-0663">Pyridoxal phosphate</keyword>
<dbReference type="Pfam" id="PF00842">
    <property type="entry name" value="Ala_racemase_C"/>
    <property type="match status" value="1"/>
</dbReference>
<dbReference type="InterPro" id="IPR001608">
    <property type="entry name" value="Ala_racemase_N"/>
</dbReference>
<comment type="catalytic activity">
    <reaction evidence="4">
        <text>L-alanine = D-alanine</text>
        <dbReference type="Rhea" id="RHEA:20249"/>
        <dbReference type="ChEBI" id="CHEBI:57416"/>
        <dbReference type="ChEBI" id="CHEBI:57972"/>
        <dbReference type="EC" id="5.1.1.1"/>
    </reaction>
</comment>
<dbReference type="PRINTS" id="PR00992">
    <property type="entry name" value="ALARACEMASE"/>
</dbReference>
<dbReference type="Pfam" id="PF01168">
    <property type="entry name" value="Ala_racemase_N"/>
    <property type="match status" value="1"/>
</dbReference>
<name>G9X0D3_9FIRM</name>
<feature type="domain" description="Alanine racemase C-terminal" evidence="7">
    <location>
        <begin position="244"/>
        <end position="369"/>
    </location>
</feature>
<feature type="active site" description="Proton acceptor; specific for L-alanine" evidence="4">
    <location>
        <position position="265"/>
    </location>
</feature>
<dbReference type="Gene3D" id="3.20.20.10">
    <property type="entry name" value="Alanine racemase"/>
    <property type="match status" value="1"/>
</dbReference>
<dbReference type="InterPro" id="IPR029066">
    <property type="entry name" value="PLP-binding_barrel"/>
</dbReference>
<organism evidence="8 9">
    <name type="scientific">Peptoanaerobacter stomatis</name>
    <dbReference type="NCBI Taxonomy" id="796937"/>
    <lineage>
        <taxon>Bacteria</taxon>
        <taxon>Bacillati</taxon>
        <taxon>Bacillota</taxon>
        <taxon>Clostridia</taxon>
        <taxon>Peptostreptococcales</taxon>
        <taxon>Filifactoraceae</taxon>
        <taxon>Peptoanaerobacter</taxon>
    </lineage>
</organism>
<dbReference type="SMART" id="SM01005">
    <property type="entry name" value="Ala_racemase_C"/>
    <property type="match status" value="1"/>
</dbReference>
<dbReference type="BioCyc" id="EBAC796937-HMP:GMGH-1877-MONOMER"/>
<accession>G9X0D3</accession>
<dbReference type="GO" id="GO:0008784">
    <property type="term" value="F:alanine racemase activity"/>
    <property type="evidence" value="ECO:0007669"/>
    <property type="project" value="UniProtKB-UniRule"/>
</dbReference>
<sequence>MELSSNRAIARIFLNNILHNINEFKNIRDKKTKICAVVKADAYGHGSIEVANYIQEYIDYFAVSTGDEAIELRDAKIYKPIIILGYVFEEEVENLIKNDVDFTVYNTKIAEIISKKAGELKATAKVHIKLDTGMSRIGFLMQDDYVSEINAINDMSYIKIVGCFSHFACADEVKNNFNKIQFDNFNEMCINLEESGINLGIKHIANSSASESAKYDLDMIRLGIGMYGYSLNDIKNPSLDLRPAMRLESVISNIKLLKKGTTVSYGAKYKLEKDEWIATVSIGYADGVSRALSNKYAQVLFENDKKGTVVGNVCMDQMMIRLDDYIEIGEKVYIFGYDKNSGHYISELSNTIIDETICAVQKRVKREYHEK</sequence>
<evidence type="ECO:0000256" key="6">
    <source>
        <dbReference type="PIRSR" id="PIRSR600821-52"/>
    </source>
</evidence>
<dbReference type="CDD" id="cd00430">
    <property type="entry name" value="PLPDE_III_AR"/>
    <property type="match status" value="1"/>
</dbReference>
<dbReference type="SUPFAM" id="SSF51419">
    <property type="entry name" value="PLP-binding barrel"/>
    <property type="match status" value="1"/>
</dbReference>
<feature type="binding site" evidence="4 6">
    <location>
        <position position="136"/>
    </location>
    <ligand>
        <name>substrate</name>
    </ligand>
</feature>
<feature type="binding site" evidence="4 6">
    <location>
        <position position="315"/>
    </location>
    <ligand>
        <name>substrate</name>
    </ligand>
</feature>
<dbReference type="HAMAP" id="MF_01201">
    <property type="entry name" value="Ala_racemase"/>
    <property type="match status" value="1"/>
</dbReference>
<dbReference type="EC" id="5.1.1.1" evidence="4"/>
<evidence type="ECO:0000259" key="7">
    <source>
        <dbReference type="SMART" id="SM01005"/>
    </source>
</evidence>
<reference evidence="8 9" key="1">
    <citation type="submission" date="2011-08" db="EMBL/GenBank/DDBJ databases">
        <title>The Genome Sequence of Eubacteriaceae bacterium ACC19a.</title>
        <authorList>
            <consortium name="The Broad Institute Genome Sequencing Platform"/>
            <person name="Earl A."/>
            <person name="Ward D."/>
            <person name="Feldgarden M."/>
            <person name="Gevers D."/>
            <person name="Sizova M."/>
            <person name="Hazen A."/>
            <person name="Epstein S."/>
            <person name="Young S.K."/>
            <person name="Zeng Q."/>
            <person name="Gargeya S."/>
            <person name="Fitzgerald M."/>
            <person name="Haas B."/>
            <person name="Abouelleil A."/>
            <person name="Alvarado L."/>
            <person name="Arachchi H.M."/>
            <person name="Berlin A."/>
            <person name="Brown A."/>
            <person name="Chapman S.B."/>
            <person name="Chen Z."/>
            <person name="Dunbar C."/>
            <person name="Freedman E."/>
            <person name="Gearin G."/>
            <person name="Gellesch M."/>
            <person name="Goldberg J."/>
            <person name="Griggs A."/>
            <person name="Gujja S."/>
            <person name="Heiman D."/>
            <person name="Howarth C."/>
            <person name="Larson L."/>
            <person name="Lui A."/>
            <person name="MacDonald P.J.P."/>
            <person name="Montmayeur A."/>
            <person name="Murphy C."/>
            <person name="Neiman D."/>
            <person name="Pearson M."/>
            <person name="Priest M."/>
            <person name="Roberts A."/>
            <person name="Saif S."/>
            <person name="Shea T."/>
            <person name="Shenoy N."/>
            <person name="Sisk P."/>
            <person name="Stolte C."/>
            <person name="Sykes S."/>
            <person name="Wortman J."/>
            <person name="Nusbaum C."/>
            <person name="Birren B."/>
        </authorList>
    </citation>
    <scope>NUCLEOTIDE SEQUENCE [LARGE SCALE GENOMIC DNA]</scope>
    <source>
        <strain evidence="8 9">ACC19a</strain>
    </source>
</reference>
<dbReference type="Proteomes" id="UP000006437">
    <property type="component" value="Unassembled WGS sequence"/>
</dbReference>
<dbReference type="PANTHER" id="PTHR30511">
    <property type="entry name" value="ALANINE RACEMASE"/>
    <property type="match status" value="1"/>
</dbReference>
<dbReference type="PROSITE" id="PS00395">
    <property type="entry name" value="ALANINE_RACEMASE"/>
    <property type="match status" value="1"/>
</dbReference>
<dbReference type="InterPro" id="IPR011079">
    <property type="entry name" value="Ala_racemase_C"/>
</dbReference>
<dbReference type="NCBIfam" id="TIGR00492">
    <property type="entry name" value="alr"/>
    <property type="match status" value="1"/>
</dbReference>
<keyword evidence="3 4" id="KW-0413">Isomerase</keyword>
<dbReference type="PATRIC" id="fig|796937.3.peg.1079"/>
<dbReference type="SUPFAM" id="SSF50621">
    <property type="entry name" value="Alanine racemase C-terminal domain-like"/>
    <property type="match status" value="1"/>
</dbReference>
<dbReference type="GO" id="GO:0005829">
    <property type="term" value="C:cytosol"/>
    <property type="evidence" value="ECO:0007669"/>
    <property type="project" value="TreeGrafter"/>
</dbReference>
<comment type="pathway">
    <text evidence="4">Amino-acid biosynthesis; D-alanine biosynthesis; D-alanine from L-alanine: step 1/1.</text>
</comment>
<dbReference type="AlphaFoldDB" id="G9X0D3"/>
<feature type="modified residue" description="N6-(pyridoxal phosphate)lysine" evidence="4 5">
    <location>
        <position position="39"/>
    </location>
</feature>
<comment type="cofactor">
    <cofactor evidence="1 4 5">
        <name>pyridoxal 5'-phosphate</name>
        <dbReference type="ChEBI" id="CHEBI:597326"/>
    </cofactor>
</comment>
<dbReference type="FunFam" id="3.20.20.10:FF:000002">
    <property type="entry name" value="Alanine racemase"/>
    <property type="match status" value="1"/>
</dbReference>
<gene>
    <name evidence="8" type="ORF">HMPREF9629_01869</name>
</gene>
<dbReference type="InterPro" id="IPR000821">
    <property type="entry name" value="Ala_racemase"/>
</dbReference>
<feature type="active site" description="Proton acceptor; specific for D-alanine" evidence="4">
    <location>
        <position position="39"/>
    </location>
</feature>
<comment type="similarity">
    <text evidence="4">Belongs to the alanine racemase family.</text>
</comment>
<comment type="caution">
    <text evidence="8">The sequence shown here is derived from an EMBL/GenBank/DDBJ whole genome shotgun (WGS) entry which is preliminary data.</text>
</comment>
<evidence type="ECO:0000256" key="3">
    <source>
        <dbReference type="ARBA" id="ARBA00023235"/>
    </source>
</evidence>
<dbReference type="GO" id="GO:0030632">
    <property type="term" value="P:D-alanine biosynthetic process"/>
    <property type="evidence" value="ECO:0007669"/>
    <property type="project" value="UniProtKB-UniRule"/>
</dbReference>
<dbReference type="GO" id="GO:0030170">
    <property type="term" value="F:pyridoxal phosphate binding"/>
    <property type="evidence" value="ECO:0007669"/>
    <property type="project" value="UniProtKB-UniRule"/>
</dbReference>
<dbReference type="InterPro" id="IPR020622">
    <property type="entry name" value="Ala_racemase_pyridoxalP-BS"/>
</dbReference>
<dbReference type="RefSeq" id="WP_009526098.1">
    <property type="nucleotide sequence ID" value="NZ_JH414561.1"/>
</dbReference>
<protein>
    <recommendedName>
        <fullName evidence="4">Alanine racemase</fullName>
        <ecNumber evidence="4">5.1.1.1</ecNumber>
    </recommendedName>
</protein>
<evidence type="ECO:0000256" key="2">
    <source>
        <dbReference type="ARBA" id="ARBA00022898"/>
    </source>
</evidence>
<dbReference type="HOGENOM" id="CLU_028393_2_2_9"/>
<dbReference type="Gene3D" id="2.40.37.10">
    <property type="entry name" value="Lyase, Ornithine Decarboxylase, Chain A, domain 1"/>
    <property type="match status" value="1"/>
</dbReference>
<evidence type="ECO:0000256" key="1">
    <source>
        <dbReference type="ARBA" id="ARBA00001933"/>
    </source>
</evidence>
<dbReference type="PANTHER" id="PTHR30511:SF0">
    <property type="entry name" value="ALANINE RACEMASE, CATABOLIC-RELATED"/>
    <property type="match status" value="1"/>
</dbReference>
<dbReference type="GO" id="GO:0009252">
    <property type="term" value="P:peptidoglycan biosynthetic process"/>
    <property type="evidence" value="ECO:0007669"/>
    <property type="project" value="TreeGrafter"/>
</dbReference>
<evidence type="ECO:0000256" key="5">
    <source>
        <dbReference type="PIRSR" id="PIRSR600821-50"/>
    </source>
</evidence>